<evidence type="ECO:0000256" key="5">
    <source>
        <dbReference type="ARBA" id="ARBA00023136"/>
    </source>
</evidence>
<feature type="transmembrane region" description="Helical" evidence="6">
    <location>
        <begin position="465"/>
        <end position="484"/>
    </location>
</feature>
<gene>
    <name evidence="7" type="ORF">AOQ72_26885</name>
</gene>
<evidence type="ECO:0000256" key="4">
    <source>
        <dbReference type="ARBA" id="ARBA00022989"/>
    </source>
</evidence>
<comment type="caution">
    <text evidence="7">The sequence shown here is derived from an EMBL/GenBank/DDBJ whole genome shotgun (WGS) entry which is preliminary data.</text>
</comment>
<sequence>MIKRLIQNTVISAFAFGVAALLGLAVIPLIIGTWGVTEFGLIVISRLLLPSGMMAVLDLGLSEVATQVVARAREHRNWTQASRQIAFLGAASIALALILSAAIWLATPLFVIAMKVDAAHLDTFARIMHYTALANLIFVPALVWEGIVKGFERYNLLRAAEVTSTAAYVGLTFAASWAAAGFEVVAYIYLATLVARAVVIGIAAFVALRHKHVRLLPWTRDIRKDILHRCLLLLQGKLMGGISGPFQPFLIGLLFGPRAVGTYDALVRLSRLSKVVVSLLTSALLPVASRLDERGSAASFQRLGDLGVVMMPMFVVPPLASTAILSPQIMEIWIGPLLAPYAFWMGLSFLVPICAQYVATGSLIFLTRPEVQAKLNRLVAVQLLIWAAISAATLHLFAERALILGQVIGSIAVLPLQLRELRSALELDRNQFAKMIGTQFAILLLASVFLATIAGYIRFDSVLKLALGSMVFCLVTWVLQYFLVLEKRHRSVFPAVGQLMGLTSKSS</sequence>
<reference evidence="7 8" key="1">
    <citation type="submission" date="2015-09" db="EMBL/GenBank/DDBJ databases">
        <title>Draft Genome Sequence of the Strain BR 3267 (Bradyrhizobium yuanmingense) recommended as inoculant for cowpea in Brazil.</title>
        <authorList>
            <person name="Simoes-Araujo J.L."/>
            <person name="Zilli J.E."/>
        </authorList>
    </citation>
    <scope>NUCLEOTIDE SEQUENCE [LARGE SCALE GENOMIC DNA]</scope>
    <source>
        <strain evidence="7 8">BR3267</strain>
    </source>
</reference>
<feature type="transmembrane region" description="Helical" evidence="6">
    <location>
        <begin position="186"/>
        <end position="209"/>
    </location>
</feature>
<dbReference type="InterPro" id="IPR050833">
    <property type="entry name" value="Poly_Biosynth_Transport"/>
</dbReference>
<feature type="transmembrane region" description="Helical" evidence="6">
    <location>
        <begin position="378"/>
        <end position="397"/>
    </location>
</feature>
<dbReference type="GO" id="GO:0005886">
    <property type="term" value="C:plasma membrane"/>
    <property type="evidence" value="ECO:0007669"/>
    <property type="project" value="UniProtKB-SubCell"/>
</dbReference>
<proteinExistence type="predicted"/>
<evidence type="ECO:0008006" key="9">
    <source>
        <dbReference type="Google" id="ProtNLM"/>
    </source>
</evidence>
<evidence type="ECO:0000256" key="3">
    <source>
        <dbReference type="ARBA" id="ARBA00022692"/>
    </source>
</evidence>
<feature type="transmembrane region" description="Helical" evidence="6">
    <location>
        <begin position="303"/>
        <end position="329"/>
    </location>
</feature>
<keyword evidence="5 6" id="KW-0472">Membrane</keyword>
<feature type="transmembrane region" description="Helical" evidence="6">
    <location>
        <begin position="12"/>
        <end position="31"/>
    </location>
</feature>
<dbReference type="PANTHER" id="PTHR30250">
    <property type="entry name" value="PST FAMILY PREDICTED COLANIC ACID TRANSPORTER"/>
    <property type="match status" value="1"/>
</dbReference>
<evidence type="ECO:0000256" key="6">
    <source>
        <dbReference type="SAM" id="Phobius"/>
    </source>
</evidence>
<feature type="transmembrane region" description="Helical" evidence="6">
    <location>
        <begin position="43"/>
        <end position="64"/>
    </location>
</feature>
<dbReference type="PANTHER" id="PTHR30250:SF26">
    <property type="entry name" value="PSMA PROTEIN"/>
    <property type="match status" value="1"/>
</dbReference>
<feature type="transmembrane region" description="Helical" evidence="6">
    <location>
        <begin position="127"/>
        <end position="147"/>
    </location>
</feature>
<dbReference type="RefSeq" id="WP_036007424.1">
    <property type="nucleotide sequence ID" value="NZ_JBGBYG010000001.1"/>
</dbReference>
<keyword evidence="4 6" id="KW-1133">Transmembrane helix</keyword>
<feature type="transmembrane region" description="Helical" evidence="6">
    <location>
        <begin position="440"/>
        <end position="459"/>
    </location>
</feature>
<dbReference type="STRING" id="108015.GA0061099_1012138"/>
<evidence type="ECO:0000313" key="7">
    <source>
        <dbReference type="EMBL" id="KRP93250.1"/>
    </source>
</evidence>
<protein>
    <recommendedName>
        <fullName evidence="9">Membrane protein involved in the export of O-antigen and teichoic acid</fullName>
    </recommendedName>
</protein>
<comment type="subcellular location">
    <subcellularLocation>
        <location evidence="1">Cell membrane</location>
        <topology evidence="1">Multi-pass membrane protein</topology>
    </subcellularLocation>
</comment>
<keyword evidence="3 6" id="KW-0812">Transmembrane</keyword>
<dbReference type="OrthoDB" id="7604989at2"/>
<dbReference type="EMBL" id="LJYF01000030">
    <property type="protein sequence ID" value="KRP93250.1"/>
    <property type="molecule type" value="Genomic_DNA"/>
</dbReference>
<organism evidence="7 8">
    <name type="scientific">Bradyrhizobium yuanmingense</name>
    <dbReference type="NCBI Taxonomy" id="108015"/>
    <lineage>
        <taxon>Bacteria</taxon>
        <taxon>Pseudomonadati</taxon>
        <taxon>Pseudomonadota</taxon>
        <taxon>Alphaproteobacteria</taxon>
        <taxon>Hyphomicrobiales</taxon>
        <taxon>Nitrobacteraceae</taxon>
        <taxon>Bradyrhizobium</taxon>
    </lineage>
</organism>
<dbReference type="Proteomes" id="UP000051380">
    <property type="component" value="Unassembled WGS sequence"/>
</dbReference>
<feature type="transmembrane region" description="Helical" evidence="6">
    <location>
        <begin position="341"/>
        <end position="366"/>
    </location>
</feature>
<dbReference type="AlphaFoldDB" id="A0A0R3C6X8"/>
<name>A0A0R3C6X8_9BRAD</name>
<evidence type="ECO:0000313" key="8">
    <source>
        <dbReference type="Proteomes" id="UP000051380"/>
    </source>
</evidence>
<feature type="transmembrane region" description="Helical" evidence="6">
    <location>
        <begin position="159"/>
        <end position="180"/>
    </location>
</feature>
<evidence type="ECO:0000256" key="2">
    <source>
        <dbReference type="ARBA" id="ARBA00022475"/>
    </source>
</evidence>
<feature type="transmembrane region" description="Helical" evidence="6">
    <location>
        <begin position="85"/>
        <end position="107"/>
    </location>
</feature>
<evidence type="ECO:0000256" key="1">
    <source>
        <dbReference type="ARBA" id="ARBA00004651"/>
    </source>
</evidence>
<keyword evidence="2" id="KW-1003">Cell membrane</keyword>
<accession>A0A0R3C6X8</accession>